<keyword evidence="1" id="KW-0831">Ubiquinone biosynthesis</keyword>
<proteinExistence type="inferred from homology"/>
<dbReference type="InterPro" id="IPR003033">
    <property type="entry name" value="SCP2_sterol-bd_dom"/>
</dbReference>
<dbReference type="InterPro" id="IPR036527">
    <property type="entry name" value="SCP2_sterol-bd_dom_sf"/>
</dbReference>
<name>A0ABV1NHK5_9GAMM</name>
<feature type="domain" description="SCP2" evidence="3">
    <location>
        <begin position="16"/>
        <end position="111"/>
    </location>
</feature>
<evidence type="ECO:0000256" key="2">
    <source>
        <dbReference type="SAM" id="Coils"/>
    </source>
</evidence>
<dbReference type="InterPro" id="IPR038989">
    <property type="entry name" value="UbiJ"/>
</dbReference>
<accession>A0ABV1NHK5</accession>
<comment type="caution">
    <text evidence="4">The sequence shown here is derived from an EMBL/GenBank/DDBJ whole genome shotgun (WGS) entry which is preliminary data.</text>
</comment>
<dbReference type="Proteomes" id="UP001442468">
    <property type="component" value="Unassembled WGS sequence"/>
</dbReference>
<evidence type="ECO:0000256" key="1">
    <source>
        <dbReference type="HAMAP-Rule" id="MF_02215"/>
    </source>
</evidence>
<dbReference type="RefSeq" id="WP_349762817.1">
    <property type="nucleotide sequence ID" value="NZ_JBEGCJ010000006.1"/>
</dbReference>
<dbReference type="Pfam" id="PF02036">
    <property type="entry name" value="SCP2"/>
    <property type="match status" value="1"/>
</dbReference>
<comment type="similarity">
    <text evidence="1">Belongs to the UbiJ family.</text>
</comment>
<evidence type="ECO:0000259" key="3">
    <source>
        <dbReference type="Pfam" id="PF02036"/>
    </source>
</evidence>
<reference evidence="4 5" key="1">
    <citation type="submission" date="2024-05" db="EMBL/GenBank/DDBJ databases">
        <title>Halomonas sp. SSM6 16S ribosomal RNA gene Genome sequencing and assembly.</title>
        <authorList>
            <person name="Yook S."/>
        </authorList>
    </citation>
    <scope>NUCLEOTIDE SEQUENCE [LARGE SCALE GENOMIC DNA]</scope>
    <source>
        <strain evidence="4 5">SSM6</strain>
    </source>
</reference>
<dbReference type="PANTHER" id="PTHR38693">
    <property type="entry name" value="UBIQUINONE BIOSYNTHESIS PROTEIN UBIJ"/>
    <property type="match status" value="1"/>
</dbReference>
<comment type="subcellular location">
    <subcellularLocation>
        <location evidence="1">Cytoplasm</location>
    </subcellularLocation>
</comment>
<comment type="function">
    <text evidence="1">Required for ubiquinone (coenzyme Q) biosynthesis. Binds hydrophobic ubiquinone biosynthetic intermediates via its SCP2 domain and is essential for the stability of the Ubi complex. May constitute a docking platform where Ubi enzymes assemble and access their SCP2-bound polyprenyl substrates.</text>
</comment>
<sequence>MSLSPTLLLAGLERTLNALISRDPAAPSRLARLAGHRILLRLERPALALAIHFHPAGLDLLRPDDTTGEGFDAVVELDAETLGELLGGASIERLMFQGKLAVRGRVHLLETTRDLLLDLDLDWEGELARWLGDLPAHSLAEGVRSLSRWGLRTRQEFCADVGEYVFEEARLLPGRHQLEAMRDHMTEVEIATDRLEARLARLRRRLAAAETAS</sequence>
<keyword evidence="1" id="KW-0963">Cytoplasm</keyword>
<organism evidence="4 5">
    <name type="scientific">Halomonas aquatica</name>
    <dbReference type="NCBI Taxonomy" id="3151123"/>
    <lineage>
        <taxon>Bacteria</taxon>
        <taxon>Pseudomonadati</taxon>
        <taxon>Pseudomonadota</taxon>
        <taxon>Gammaproteobacteria</taxon>
        <taxon>Oceanospirillales</taxon>
        <taxon>Halomonadaceae</taxon>
        <taxon>Halomonas</taxon>
    </lineage>
</organism>
<dbReference type="EMBL" id="JBEGCJ010000006">
    <property type="protein sequence ID" value="MEQ6918532.1"/>
    <property type="molecule type" value="Genomic_DNA"/>
</dbReference>
<gene>
    <name evidence="1" type="primary">ubiJ</name>
    <name evidence="4" type="ORF">ABE960_13500</name>
</gene>
<protein>
    <recommendedName>
        <fullName evidence="1">Ubiquinone biosynthesis accessory factor UbiJ</fullName>
    </recommendedName>
</protein>
<evidence type="ECO:0000313" key="5">
    <source>
        <dbReference type="Proteomes" id="UP001442468"/>
    </source>
</evidence>
<evidence type="ECO:0000313" key="4">
    <source>
        <dbReference type="EMBL" id="MEQ6918532.1"/>
    </source>
</evidence>
<dbReference type="HAMAP" id="MF_02215">
    <property type="entry name" value="UbiJ"/>
    <property type="match status" value="1"/>
</dbReference>
<feature type="coiled-coil region" evidence="2">
    <location>
        <begin position="178"/>
        <end position="212"/>
    </location>
</feature>
<keyword evidence="5" id="KW-1185">Reference proteome</keyword>
<keyword evidence="2" id="KW-0175">Coiled coil</keyword>
<dbReference type="PANTHER" id="PTHR38693:SF1">
    <property type="entry name" value="UBIQUINONE BIOSYNTHESIS ACCESSORY FACTOR UBIJ"/>
    <property type="match status" value="1"/>
</dbReference>
<comment type="pathway">
    <text evidence="1">Cofactor biosynthesis; ubiquinone biosynthesis.</text>
</comment>
<dbReference type="SUPFAM" id="SSF55718">
    <property type="entry name" value="SCP-like"/>
    <property type="match status" value="1"/>
</dbReference>